<dbReference type="AlphaFoldDB" id="A0A2G9ZH98"/>
<keyword evidence="1" id="KW-0378">Hydrolase</keyword>
<dbReference type="GO" id="GO:0016787">
    <property type="term" value="F:hydrolase activity"/>
    <property type="evidence" value="ECO:0007669"/>
    <property type="project" value="UniProtKB-KW"/>
</dbReference>
<accession>A0A2G9ZH98</accession>
<name>A0A2G9ZH98_9BACT</name>
<protein>
    <recommendedName>
        <fullName evidence="2">Isochorismatase-like domain-containing protein</fullName>
    </recommendedName>
</protein>
<proteinExistence type="predicted"/>
<dbReference type="EMBL" id="PCSB01000042">
    <property type="protein sequence ID" value="PIP31718.1"/>
    <property type="molecule type" value="Genomic_DNA"/>
</dbReference>
<dbReference type="Proteomes" id="UP000230447">
    <property type="component" value="Unassembled WGS sequence"/>
</dbReference>
<evidence type="ECO:0000256" key="1">
    <source>
        <dbReference type="ARBA" id="ARBA00022801"/>
    </source>
</evidence>
<organism evidence="3 4">
    <name type="scientific">bacterium (Candidatus Gribaldobacteria) CG23_combo_of_CG06-09_8_20_14_all_37_87_8</name>
    <dbReference type="NCBI Taxonomy" id="2014278"/>
    <lineage>
        <taxon>Bacteria</taxon>
        <taxon>Candidatus Gribaldobacteria</taxon>
    </lineage>
</organism>
<evidence type="ECO:0000259" key="2">
    <source>
        <dbReference type="Pfam" id="PF00857"/>
    </source>
</evidence>
<dbReference type="SUPFAM" id="SSF52499">
    <property type="entry name" value="Isochorismatase-like hydrolases"/>
    <property type="match status" value="1"/>
</dbReference>
<dbReference type="InterPro" id="IPR000868">
    <property type="entry name" value="Isochorismatase-like_dom"/>
</dbReference>
<evidence type="ECO:0000313" key="4">
    <source>
        <dbReference type="Proteomes" id="UP000230447"/>
    </source>
</evidence>
<dbReference type="InterPro" id="IPR036380">
    <property type="entry name" value="Isochorismatase-like_sf"/>
</dbReference>
<dbReference type="Pfam" id="PF00857">
    <property type="entry name" value="Isochorismatase"/>
    <property type="match status" value="1"/>
</dbReference>
<sequence>MTKQIIYEKMNSDNTALLVIDIVNGCCHKKCEKPEWGITFSKIRQMVPKLDKFIGEYRKKFGGLICFAKITPWQEKFLTDNIKELYKDPKAYYYSDDSTGFSEEFYLLKPQKSDFVFTKNHYDCFTDQGFIKELQTRKIRYFVIAGVFTDGCVLS</sequence>
<evidence type="ECO:0000313" key="3">
    <source>
        <dbReference type="EMBL" id="PIP31718.1"/>
    </source>
</evidence>
<reference evidence="3 4" key="1">
    <citation type="submission" date="2017-09" db="EMBL/GenBank/DDBJ databases">
        <title>Depth-based differentiation of microbial function through sediment-hosted aquifers and enrichment of novel symbionts in the deep terrestrial subsurface.</title>
        <authorList>
            <person name="Probst A.J."/>
            <person name="Ladd B."/>
            <person name="Jarett J.K."/>
            <person name="Geller-Mcgrath D.E."/>
            <person name="Sieber C.M."/>
            <person name="Emerson J.B."/>
            <person name="Anantharaman K."/>
            <person name="Thomas B.C."/>
            <person name="Malmstrom R."/>
            <person name="Stieglmeier M."/>
            <person name="Klingl A."/>
            <person name="Woyke T."/>
            <person name="Ryan C.M."/>
            <person name="Banfield J.F."/>
        </authorList>
    </citation>
    <scope>NUCLEOTIDE SEQUENCE [LARGE SCALE GENOMIC DNA]</scope>
    <source>
        <strain evidence="3">CG23_combo_of_CG06-09_8_20_14_all_37_87_8</strain>
    </source>
</reference>
<dbReference type="Gene3D" id="3.40.50.850">
    <property type="entry name" value="Isochorismatase-like"/>
    <property type="match status" value="1"/>
</dbReference>
<feature type="domain" description="Isochorismatase-like" evidence="2">
    <location>
        <begin position="15"/>
        <end position="155"/>
    </location>
</feature>
<dbReference type="InterPro" id="IPR050272">
    <property type="entry name" value="Isochorismatase-like_hydrls"/>
</dbReference>
<gene>
    <name evidence="3" type="ORF">COX24_02035</name>
</gene>
<comment type="caution">
    <text evidence="3">The sequence shown here is derived from an EMBL/GenBank/DDBJ whole genome shotgun (WGS) entry which is preliminary data.</text>
</comment>
<dbReference type="PANTHER" id="PTHR43540">
    <property type="entry name" value="PEROXYUREIDOACRYLATE/UREIDOACRYLATE AMIDOHYDROLASE-RELATED"/>
    <property type="match status" value="1"/>
</dbReference>